<proteinExistence type="predicted"/>
<keyword evidence="1" id="KW-0812">Transmembrane</keyword>
<sequence>MELEGPNTPGLRGYVVAWATSVVVLAVLLLLMLEPDPVPPQAIVWILVFLVPASSPFAVAGVLLVHHVCREERRQWLHVLVAGAAGAMAGGFVTLVNVGFVVLVPAIAASTAIGRAVVVPMVWHRRNSAASAVTG</sequence>
<feature type="transmembrane region" description="Helical" evidence="1">
    <location>
        <begin position="12"/>
        <end position="31"/>
    </location>
</feature>
<keyword evidence="1" id="KW-0472">Membrane</keyword>
<feature type="transmembrane region" description="Helical" evidence="1">
    <location>
        <begin position="102"/>
        <end position="123"/>
    </location>
</feature>
<organism evidence="2 3">
    <name type="scientific">Nocardioides aromaticivorans</name>
    <dbReference type="NCBI Taxonomy" id="200618"/>
    <lineage>
        <taxon>Bacteria</taxon>
        <taxon>Bacillati</taxon>
        <taxon>Actinomycetota</taxon>
        <taxon>Actinomycetes</taxon>
        <taxon>Propionibacteriales</taxon>
        <taxon>Nocardioidaceae</taxon>
        <taxon>Nocardioides</taxon>
    </lineage>
</organism>
<dbReference type="Proteomes" id="UP000562045">
    <property type="component" value="Unassembled WGS sequence"/>
</dbReference>
<gene>
    <name evidence="2" type="ORF">BJ993_001888</name>
</gene>
<feature type="transmembrane region" description="Helical" evidence="1">
    <location>
        <begin position="77"/>
        <end position="96"/>
    </location>
</feature>
<keyword evidence="1" id="KW-1133">Transmembrane helix</keyword>
<dbReference type="RefSeq" id="WP_179648565.1">
    <property type="nucleotide sequence ID" value="NZ_JACBZM010000001.1"/>
</dbReference>
<dbReference type="EMBL" id="JACBZM010000001">
    <property type="protein sequence ID" value="NYI44808.1"/>
    <property type="molecule type" value="Genomic_DNA"/>
</dbReference>
<evidence type="ECO:0000313" key="2">
    <source>
        <dbReference type="EMBL" id="NYI44808.1"/>
    </source>
</evidence>
<evidence type="ECO:0000256" key="1">
    <source>
        <dbReference type="SAM" id="Phobius"/>
    </source>
</evidence>
<protein>
    <submittedName>
        <fullName evidence="2">Uncharacterized protein</fullName>
    </submittedName>
</protein>
<accession>A0A7Y9ZI42</accession>
<name>A0A7Y9ZI42_9ACTN</name>
<evidence type="ECO:0000313" key="3">
    <source>
        <dbReference type="Proteomes" id="UP000562045"/>
    </source>
</evidence>
<dbReference type="AlphaFoldDB" id="A0A7Y9ZI42"/>
<feature type="transmembrane region" description="Helical" evidence="1">
    <location>
        <begin position="43"/>
        <end position="65"/>
    </location>
</feature>
<reference evidence="2 3" key="1">
    <citation type="submission" date="2020-07" db="EMBL/GenBank/DDBJ databases">
        <title>Sequencing the genomes of 1000 actinobacteria strains.</title>
        <authorList>
            <person name="Klenk H.-P."/>
        </authorList>
    </citation>
    <scope>NUCLEOTIDE SEQUENCE [LARGE SCALE GENOMIC DNA]</scope>
    <source>
        <strain evidence="2 3">DSM 15131</strain>
    </source>
</reference>
<comment type="caution">
    <text evidence="2">The sequence shown here is derived from an EMBL/GenBank/DDBJ whole genome shotgun (WGS) entry which is preliminary data.</text>
</comment>